<feature type="domain" description="RapZ C-terminal" evidence="6">
    <location>
        <begin position="173"/>
        <end position="293"/>
    </location>
</feature>
<dbReference type="Pfam" id="PF22740">
    <property type="entry name" value="PapZ_C"/>
    <property type="match status" value="1"/>
</dbReference>
<keyword evidence="2 4" id="KW-0067">ATP-binding</keyword>
<dbReference type="InterPro" id="IPR027417">
    <property type="entry name" value="P-loop_NTPase"/>
</dbReference>
<dbReference type="Gene3D" id="3.40.50.300">
    <property type="entry name" value="P-loop containing nucleotide triphosphate hydrolases"/>
    <property type="match status" value="2"/>
</dbReference>
<protein>
    <submittedName>
        <fullName evidence="7">RNase adapter RapZ</fullName>
    </submittedName>
</protein>
<sequence>MTKNFNNGNPKVYIITGISGSGKTTVAQAFEDAAFYCIDNMPMELVPKVLELPLGESAKVKGAAFVMDMRSKTFIKTFVSGVCALEEMGISPVIIFLEADTQTLVKRFSQTRRHHPLGEEKNLLDSIRSEKKEMTSIRKLAHQIIDTSNFNVHQLKAKILDLVSRDTGAESVMKLNIISFGYKYGIPVDADIVMDLRFLANPYFVPELKAHNGEADAVKAFVLGNPETKTFLKKYNDFIDYLIPLYKKENKAYLTLALGCTGGRHRSVAISRAVFERLIKKGLNPNLLHRDIDRDIKEI</sequence>
<evidence type="ECO:0000256" key="2">
    <source>
        <dbReference type="ARBA" id="ARBA00022840"/>
    </source>
</evidence>
<proteinExistence type="inferred from homology"/>
<feature type="binding site" evidence="4">
    <location>
        <begin position="17"/>
        <end position="24"/>
    </location>
    <ligand>
        <name>ATP</name>
        <dbReference type="ChEBI" id="CHEBI:30616"/>
    </ligand>
</feature>
<evidence type="ECO:0000313" key="7">
    <source>
        <dbReference type="EMBL" id="PIE62908.1"/>
    </source>
</evidence>
<comment type="caution">
    <text evidence="7">The sequence shown here is derived from an EMBL/GenBank/DDBJ whole genome shotgun (WGS) entry which is preliminary data.</text>
</comment>
<dbReference type="AlphaFoldDB" id="A0A2G6MS29"/>
<evidence type="ECO:0000259" key="6">
    <source>
        <dbReference type="Pfam" id="PF22740"/>
    </source>
</evidence>
<dbReference type="PIRSF" id="PIRSF005052">
    <property type="entry name" value="P-loopkin"/>
    <property type="match status" value="1"/>
</dbReference>
<dbReference type="NCBIfam" id="NF003828">
    <property type="entry name" value="PRK05416.1"/>
    <property type="match status" value="1"/>
</dbReference>
<feature type="domain" description="RapZ-like N-terminal" evidence="5">
    <location>
        <begin position="12"/>
        <end position="161"/>
    </location>
</feature>
<dbReference type="EMBL" id="PDTI01000025">
    <property type="protein sequence ID" value="PIE62908.1"/>
    <property type="molecule type" value="Genomic_DNA"/>
</dbReference>
<evidence type="ECO:0000259" key="5">
    <source>
        <dbReference type="Pfam" id="PF03668"/>
    </source>
</evidence>
<evidence type="ECO:0000256" key="4">
    <source>
        <dbReference type="HAMAP-Rule" id="MF_00636"/>
    </source>
</evidence>
<accession>A0A2G6MS29</accession>
<dbReference type="Pfam" id="PF03668">
    <property type="entry name" value="RapZ-like_N"/>
    <property type="match status" value="1"/>
</dbReference>
<reference evidence="7 8" key="1">
    <citation type="submission" date="2017-10" db="EMBL/GenBank/DDBJ databases">
        <title>Novel microbial diversity and functional potential in the marine mammal oral microbiome.</title>
        <authorList>
            <person name="Dudek N.K."/>
            <person name="Sun C.L."/>
            <person name="Burstein D."/>
            <person name="Kantor R.S."/>
            <person name="Aliaga Goltsman D.S."/>
            <person name="Bik E.M."/>
            <person name="Thomas B.C."/>
            <person name="Banfield J.F."/>
            <person name="Relman D.A."/>
        </authorList>
    </citation>
    <scope>NUCLEOTIDE SEQUENCE [LARGE SCALE GENOMIC DNA]</scope>
    <source>
        <strain evidence="7">DOLJORAL78_47_202</strain>
    </source>
</reference>
<feature type="binding site" evidence="4">
    <location>
        <begin position="68"/>
        <end position="71"/>
    </location>
    <ligand>
        <name>GTP</name>
        <dbReference type="ChEBI" id="CHEBI:37565"/>
    </ligand>
</feature>
<name>A0A2G6MS29_9BACT</name>
<dbReference type="PRINTS" id="PR01100">
    <property type="entry name" value="SHIKIMTKNASE"/>
</dbReference>
<keyword evidence="3 4" id="KW-0342">GTP-binding</keyword>
<dbReference type="GO" id="GO:0005524">
    <property type="term" value="F:ATP binding"/>
    <property type="evidence" value="ECO:0007669"/>
    <property type="project" value="UniProtKB-UniRule"/>
</dbReference>
<evidence type="ECO:0000313" key="8">
    <source>
        <dbReference type="Proteomes" id="UP000231203"/>
    </source>
</evidence>
<gene>
    <name evidence="7" type="ORF">CSA25_02835</name>
</gene>
<dbReference type="InterPro" id="IPR005337">
    <property type="entry name" value="RapZ-like"/>
</dbReference>
<organism evidence="7 8">
    <name type="scientific">Desulfobacter postgatei</name>
    <dbReference type="NCBI Taxonomy" id="2293"/>
    <lineage>
        <taxon>Bacteria</taxon>
        <taxon>Pseudomonadati</taxon>
        <taxon>Thermodesulfobacteriota</taxon>
        <taxon>Desulfobacteria</taxon>
        <taxon>Desulfobacterales</taxon>
        <taxon>Desulfobacteraceae</taxon>
        <taxon>Desulfobacter</taxon>
    </lineage>
</organism>
<dbReference type="PANTHER" id="PTHR30448:SF0">
    <property type="entry name" value="RNASE ADAPTER PROTEIN RAPZ"/>
    <property type="match status" value="1"/>
</dbReference>
<dbReference type="InterPro" id="IPR053931">
    <property type="entry name" value="RapZ_C"/>
</dbReference>
<dbReference type="PANTHER" id="PTHR30448">
    <property type="entry name" value="RNASE ADAPTER PROTEIN RAPZ"/>
    <property type="match status" value="1"/>
</dbReference>
<dbReference type="SUPFAM" id="SSF52540">
    <property type="entry name" value="P-loop containing nucleoside triphosphate hydrolases"/>
    <property type="match status" value="1"/>
</dbReference>
<dbReference type="HAMAP" id="MF_00636">
    <property type="entry name" value="RapZ_like"/>
    <property type="match status" value="1"/>
</dbReference>
<dbReference type="Proteomes" id="UP000231203">
    <property type="component" value="Unassembled WGS sequence"/>
</dbReference>
<dbReference type="InterPro" id="IPR053930">
    <property type="entry name" value="RapZ-like_N"/>
</dbReference>
<keyword evidence="1 4" id="KW-0547">Nucleotide-binding</keyword>
<evidence type="ECO:0000256" key="3">
    <source>
        <dbReference type="ARBA" id="ARBA00023134"/>
    </source>
</evidence>
<dbReference type="GO" id="GO:0005525">
    <property type="term" value="F:GTP binding"/>
    <property type="evidence" value="ECO:0007669"/>
    <property type="project" value="UniProtKB-UniRule"/>
</dbReference>
<evidence type="ECO:0000256" key="1">
    <source>
        <dbReference type="ARBA" id="ARBA00022741"/>
    </source>
</evidence>